<comment type="similarity">
    <text evidence="2 8">Belongs to the thymidylate kinase family.</text>
</comment>
<keyword evidence="3 8" id="KW-0808">Transferase</keyword>
<dbReference type="SUPFAM" id="SSF52540">
    <property type="entry name" value="P-loop containing nucleoside triphosphate hydrolases"/>
    <property type="match status" value="1"/>
</dbReference>
<dbReference type="InterPro" id="IPR018094">
    <property type="entry name" value="Thymidylate_kinase"/>
</dbReference>
<evidence type="ECO:0000256" key="5">
    <source>
        <dbReference type="ARBA" id="ARBA00022741"/>
    </source>
</evidence>
<evidence type="ECO:0000256" key="6">
    <source>
        <dbReference type="ARBA" id="ARBA00022777"/>
    </source>
</evidence>
<dbReference type="InterPro" id="IPR039430">
    <property type="entry name" value="Thymidylate_kin-like_dom"/>
</dbReference>
<feature type="binding site" evidence="8">
    <location>
        <begin position="8"/>
        <end position="15"/>
    </location>
    <ligand>
        <name>ATP</name>
        <dbReference type="ChEBI" id="CHEBI:30616"/>
    </ligand>
</feature>
<dbReference type="HAMAP" id="MF_00165">
    <property type="entry name" value="Thymidylate_kinase"/>
    <property type="match status" value="1"/>
</dbReference>
<evidence type="ECO:0000313" key="10">
    <source>
        <dbReference type="EMBL" id="HIZ14940.1"/>
    </source>
</evidence>
<dbReference type="Proteomes" id="UP000824014">
    <property type="component" value="Unassembled WGS sequence"/>
</dbReference>
<evidence type="ECO:0000256" key="4">
    <source>
        <dbReference type="ARBA" id="ARBA00022727"/>
    </source>
</evidence>
<dbReference type="Pfam" id="PF02223">
    <property type="entry name" value="Thymidylate_kin"/>
    <property type="match status" value="1"/>
</dbReference>
<evidence type="ECO:0000256" key="7">
    <source>
        <dbReference type="ARBA" id="ARBA00022840"/>
    </source>
</evidence>
<keyword evidence="7 8" id="KW-0067">ATP-binding</keyword>
<reference evidence="10" key="2">
    <citation type="submission" date="2021-04" db="EMBL/GenBank/DDBJ databases">
        <authorList>
            <person name="Gilroy R."/>
        </authorList>
    </citation>
    <scope>NUCLEOTIDE SEQUENCE</scope>
    <source>
        <strain evidence="10">ChiHjej11B10-19426</strain>
    </source>
</reference>
<keyword evidence="4 8" id="KW-0545">Nucleotide biosynthesis</keyword>
<evidence type="ECO:0000313" key="11">
    <source>
        <dbReference type="Proteomes" id="UP000824014"/>
    </source>
</evidence>
<dbReference type="GO" id="GO:0004798">
    <property type="term" value="F:dTMP kinase activity"/>
    <property type="evidence" value="ECO:0007669"/>
    <property type="project" value="UniProtKB-UniRule"/>
</dbReference>
<keyword evidence="5 8" id="KW-0547">Nucleotide-binding</keyword>
<feature type="domain" description="Thymidylate kinase-like" evidence="9">
    <location>
        <begin position="6"/>
        <end position="202"/>
    </location>
</feature>
<dbReference type="PANTHER" id="PTHR10344:SF1">
    <property type="entry name" value="THYMIDYLATE KINASE"/>
    <property type="match status" value="1"/>
</dbReference>
<reference evidence="10" key="1">
    <citation type="journal article" date="2021" name="PeerJ">
        <title>Extensive microbial diversity within the chicken gut microbiome revealed by metagenomics and culture.</title>
        <authorList>
            <person name="Gilroy R."/>
            <person name="Ravi A."/>
            <person name="Getino M."/>
            <person name="Pursley I."/>
            <person name="Horton D.L."/>
            <person name="Alikhan N.F."/>
            <person name="Baker D."/>
            <person name="Gharbi K."/>
            <person name="Hall N."/>
            <person name="Watson M."/>
            <person name="Adriaenssens E.M."/>
            <person name="Foster-Nyarko E."/>
            <person name="Jarju S."/>
            <person name="Secka A."/>
            <person name="Antonio M."/>
            <person name="Oren A."/>
            <person name="Chaudhuri R.R."/>
            <person name="La Ragione R."/>
            <person name="Hildebrand F."/>
            <person name="Pallen M.J."/>
        </authorList>
    </citation>
    <scope>NUCLEOTIDE SEQUENCE</scope>
    <source>
        <strain evidence="10">ChiHjej11B10-19426</strain>
    </source>
</reference>
<dbReference type="EC" id="2.7.4.9" evidence="8"/>
<evidence type="ECO:0000259" key="9">
    <source>
        <dbReference type="Pfam" id="PF02223"/>
    </source>
</evidence>
<dbReference type="GO" id="GO:0006227">
    <property type="term" value="P:dUDP biosynthetic process"/>
    <property type="evidence" value="ECO:0007669"/>
    <property type="project" value="TreeGrafter"/>
</dbReference>
<dbReference type="PANTHER" id="PTHR10344">
    <property type="entry name" value="THYMIDYLATE KINASE"/>
    <property type="match status" value="1"/>
</dbReference>
<dbReference type="GO" id="GO:0004550">
    <property type="term" value="F:nucleoside diphosphate kinase activity"/>
    <property type="evidence" value="ECO:0007669"/>
    <property type="project" value="TreeGrafter"/>
</dbReference>
<dbReference type="InterPro" id="IPR018095">
    <property type="entry name" value="Thymidylate_kin_CS"/>
</dbReference>
<sequence length="227" mass="25518">MPLIVIEGLDGAGKSTQMELLRRYLTERGRGCAYLHFPRFDASVYGELIARFLRGELGAVDAVDPYVVALLFAGDRADAAPMLREWLAQGRFVLLDRYVPSNVAYQCAKLVDREQQDALRRWILELEYVHNGMPQPDAALFLDVPFAFTERSLRAQRSGDDRAYLNGGVDIHEASLAFQRRVREMYLRMGSEEGTPRTVDCSTPEGGMATPGEVFERIRTALGDLLE</sequence>
<proteinExistence type="inferred from homology"/>
<comment type="pathway">
    <text evidence="1">Pyrimidine metabolism; dTTP biosynthesis.</text>
</comment>
<dbReference type="InterPro" id="IPR027417">
    <property type="entry name" value="P-loop_NTPase"/>
</dbReference>
<comment type="catalytic activity">
    <reaction evidence="8">
        <text>dTMP + ATP = dTDP + ADP</text>
        <dbReference type="Rhea" id="RHEA:13517"/>
        <dbReference type="ChEBI" id="CHEBI:30616"/>
        <dbReference type="ChEBI" id="CHEBI:58369"/>
        <dbReference type="ChEBI" id="CHEBI:63528"/>
        <dbReference type="ChEBI" id="CHEBI:456216"/>
        <dbReference type="EC" id="2.7.4.9"/>
    </reaction>
</comment>
<gene>
    <name evidence="8" type="primary">tmk</name>
    <name evidence="10" type="ORF">H9816_03385</name>
</gene>
<dbReference type="GO" id="GO:0006235">
    <property type="term" value="P:dTTP biosynthetic process"/>
    <property type="evidence" value="ECO:0007669"/>
    <property type="project" value="UniProtKB-UniRule"/>
</dbReference>
<evidence type="ECO:0000256" key="2">
    <source>
        <dbReference type="ARBA" id="ARBA00009776"/>
    </source>
</evidence>
<dbReference type="GO" id="GO:0006233">
    <property type="term" value="P:dTDP biosynthetic process"/>
    <property type="evidence" value="ECO:0007669"/>
    <property type="project" value="InterPro"/>
</dbReference>
<dbReference type="AlphaFoldDB" id="A0A9D2ILN0"/>
<evidence type="ECO:0000256" key="3">
    <source>
        <dbReference type="ARBA" id="ARBA00022679"/>
    </source>
</evidence>
<dbReference type="GO" id="GO:0005524">
    <property type="term" value="F:ATP binding"/>
    <property type="evidence" value="ECO:0007669"/>
    <property type="project" value="UniProtKB-UniRule"/>
</dbReference>
<organism evidence="10 11">
    <name type="scientific">Candidatus Tidjanibacter faecipullorum</name>
    <dbReference type="NCBI Taxonomy" id="2838766"/>
    <lineage>
        <taxon>Bacteria</taxon>
        <taxon>Pseudomonadati</taxon>
        <taxon>Bacteroidota</taxon>
        <taxon>Bacteroidia</taxon>
        <taxon>Bacteroidales</taxon>
        <taxon>Rikenellaceae</taxon>
        <taxon>Tidjanibacter</taxon>
    </lineage>
</organism>
<comment type="function">
    <text evidence="8">Phosphorylation of dTMP to form dTDP in both de novo and salvage pathways of dTTP synthesis.</text>
</comment>
<comment type="caution">
    <text evidence="10">The sequence shown here is derived from an EMBL/GenBank/DDBJ whole genome shotgun (WGS) entry which is preliminary data.</text>
</comment>
<dbReference type="GO" id="GO:0005829">
    <property type="term" value="C:cytosol"/>
    <property type="evidence" value="ECO:0007669"/>
    <property type="project" value="TreeGrafter"/>
</dbReference>
<protein>
    <recommendedName>
        <fullName evidence="8">Thymidylate kinase</fullName>
        <ecNumber evidence="8">2.7.4.9</ecNumber>
    </recommendedName>
    <alternativeName>
        <fullName evidence="8">dTMP kinase</fullName>
    </alternativeName>
</protein>
<dbReference type="Gene3D" id="3.40.50.300">
    <property type="entry name" value="P-loop containing nucleotide triphosphate hydrolases"/>
    <property type="match status" value="1"/>
</dbReference>
<dbReference type="PROSITE" id="PS01331">
    <property type="entry name" value="THYMIDYLATE_KINASE"/>
    <property type="match status" value="1"/>
</dbReference>
<accession>A0A9D2ILN0</accession>
<name>A0A9D2ILN0_9BACT</name>
<dbReference type="EMBL" id="DXCC01000009">
    <property type="protein sequence ID" value="HIZ14940.1"/>
    <property type="molecule type" value="Genomic_DNA"/>
</dbReference>
<dbReference type="CDD" id="cd01672">
    <property type="entry name" value="TMPK"/>
    <property type="match status" value="1"/>
</dbReference>
<evidence type="ECO:0000256" key="1">
    <source>
        <dbReference type="ARBA" id="ARBA00004992"/>
    </source>
</evidence>
<evidence type="ECO:0000256" key="8">
    <source>
        <dbReference type="HAMAP-Rule" id="MF_00165"/>
    </source>
</evidence>
<keyword evidence="6 8" id="KW-0418">Kinase</keyword>